<dbReference type="InterPro" id="IPR000182">
    <property type="entry name" value="GNAT_dom"/>
</dbReference>
<dbReference type="PROSITE" id="PS51186">
    <property type="entry name" value="GNAT"/>
    <property type="match status" value="1"/>
</dbReference>
<dbReference type="GO" id="GO:0016747">
    <property type="term" value="F:acyltransferase activity, transferring groups other than amino-acyl groups"/>
    <property type="evidence" value="ECO:0007669"/>
    <property type="project" value="InterPro"/>
</dbReference>
<dbReference type="Proteomes" id="UP000520156">
    <property type="component" value="Unassembled WGS sequence"/>
</dbReference>
<proteinExistence type="predicted"/>
<gene>
    <name evidence="2" type="ORF">H7F49_12960</name>
</gene>
<sequence length="162" mass="18399">MIRTDRLILRRPTPADLPDIHAVFRDPATMTYWSGPAHGSLEETAAWLQPVFDDPAGSAFDLFIEHDGRIVGKLGCWRLPQIGYALHPDCRGQGIATEALRGFIAHMRDVRACDHLLADVDPRNAPSRRLLERCGFRHVETVRNTMQTHIGWCDSAWYRLDL</sequence>
<keyword evidence="2" id="KW-0808">Transferase</keyword>
<dbReference type="EMBL" id="JACLAU010000022">
    <property type="protein sequence ID" value="MBC2652614.1"/>
    <property type="molecule type" value="Genomic_DNA"/>
</dbReference>
<dbReference type="PANTHER" id="PTHR43792:SF1">
    <property type="entry name" value="N-ACETYLTRANSFERASE DOMAIN-CONTAINING PROTEIN"/>
    <property type="match status" value="1"/>
</dbReference>
<dbReference type="AlphaFoldDB" id="A0A7X1F9F5"/>
<accession>A0A7X1F9F5</accession>
<dbReference type="Pfam" id="PF13302">
    <property type="entry name" value="Acetyltransf_3"/>
    <property type="match status" value="1"/>
</dbReference>
<feature type="domain" description="N-acetyltransferase" evidence="1">
    <location>
        <begin position="7"/>
        <end position="162"/>
    </location>
</feature>
<dbReference type="RefSeq" id="WP_185684021.1">
    <property type="nucleotide sequence ID" value="NZ_JACLAU010000022.1"/>
</dbReference>
<dbReference type="InterPro" id="IPR051531">
    <property type="entry name" value="N-acetyltransferase"/>
</dbReference>
<dbReference type="CDD" id="cd04301">
    <property type="entry name" value="NAT_SF"/>
    <property type="match status" value="1"/>
</dbReference>
<dbReference type="PANTHER" id="PTHR43792">
    <property type="entry name" value="GNAT FAMILY, PUTATIVE (AFU_ORTHOLOGUE AFUA_3G00765)-RELATED-RELATED"/>
    <property type="match status" value="1"/>
</dbReference>
<comment type="caution">
    <text evidence="2">The sequence shown here is derived from an EMBL/GenBank/DDBJ whole genome shotgun (WGS) entry which is preliminary data.</text>
</comment>
<keyword evidence="3" id="KW-1185">Reference proteome</keyword>
<dbReference type="Gene3D" id="3.40.630.30">
    <property type="match status" value="1"/>
</dbReference>
<dbReference type="InterPro" id="IPR016181">
    <property type="entry name" value="Acyl_CoA_acyltransferase"/>
</dbReference>
<evidence type="ECO:0000259" key="1">
    <source>
        <dbReference type="PROSITE" id="PS51186"/>
    </source>
</evidence>
<reference evidence="2 3" key="1">
    <citation type="submission" date="2020-08" db="EMBL/GenBank/DDBJ databases">
        <title>The genome sequence of Novosphingobium flavum 4Y4.</title>
        <authorList>
            <person name="Liu Y."/>
        </authorList>
    </citation>
    <scope>NUCLEOTIDE SEQUENCE [LARGE SCALE GENOMIC DNA]</scope>
    <source>
        <strain evidence="2 3">4Y4</strain>
    </source>
</reference>
<name>A0A7X1F9F5_9SPHN</name>
<protein>
    <submittedName>
        <fullName evidence="2">GNAT family N-acetyltransferase</fullName>
    </submittedName>
</protein>
<dbReference type="SUPFAM" id="SSF55729">
    <property type="entry name" value="Acyl-CoA N-acyltransferases (Nat)"/>
    <property type="match status" value="1"/>
</dbReference>
<evidence type="ECO:0000313" key="3">
    <source>
        <dbReference type="Proteomes" id="UP000520156"/>
    </source>
</evidence>
<evidence type="ECO:0000313" key="2">
    <source>
        <dbReference type="EMBL" id="MBC2652614.1"/>
    </source>
</evidence>
<organism evidence="2 3">
    <name type="scientific">Novosphingobium aerophilum</name>
    <dbReference type="NCBI Taxonomy" id="2839843"/>
    <lineage>
        <taxon>Bacteria</taxon>
        <taxon>Pseudomonadati</taxon>
        <taxon>Pseudomonadota</taxon>
        <taxon>Alphaproteobacteria</taxon>
        <taxon>Sphingomonadales</taxon>
        <taxon>Sphingomonadaceae</taxon>
        <taxon>Novosphingobium</taxon>
    </lineage>
</organism>